<organism evidence="2 3">
    <name type="scientific">Hoyosella subflava (strain DSM 45089 / JCM 17490 / NBRC 109087 / DQS3-9A1)</name>
    <name type="common">Amycolicicoccus subflavus</name>
    <dbReference type="NCBI Taxonomy" id="443218"/>
    <lineage>
        <taxon>Bacteria</taxon>
        <taxon>Bacillati</taxon>
        <taxon>Actinomycetota</taxon>
        <taxon>Actinomycetes</taxon>
        <taxon>Mycobacteriales</taxon>
        <taxon>Hoyosellaceae</taxon>
        <taxon>Hoyosella</taxon>
    </lineage>
</organism>
<dbReference type="RefSeq" id="WP_013805886.1">
    <property type="nucleotide sequence ID" value="NC_015564.1"/>
</dbReference>
<dbReference type="EMBL" id="CP002786">
    <property type="protein sequence ID" value="AEF39537.1"/>
    <property type="molecule type" value="Genomic_DNA"/>
</dbReference>
<dbReference type="CDD" id="cd04301">
    <property type="entry name" value="NAT_SF"/>
    <property type="match status" value="1"/>
</dbReference>
<dbReference type="OrthoDB" id="5405911at2"/>
<accession>F6EQS6</accession>
<dbReference type="AlphaFoldDB" id="F6EQS6"/>
<dbReference type="SUPFAM" id="SSF55729">
    <property type="entry name" value="Acyl-CoA N-acyltransferases (Nat)"/>
    <property type="match status" value="1"/>
</dbReference>
<dbReference type="eggNOG" id="COG2388">
    <property type="taxonomic scope" value="Bacteria"/>
</dbReference>
<reference evidence="2 3" key="1">
    <citation type="journal article" date="2011" name="J. Bacteriol.">
        <title>Complete genome sequence of Amycolicicoccus subflavus DQS3-9A1T, an actinomycete isolated from crude oil-polluted soil.</title>
        <authorList>
            <person name="Cai M."/>
            <person name="Chen W.M."/>
            <person name="Nie Y."/>
            <person name="Chi C.Q."/>
            <person name="Wang Y.N."/>
            <person name="Tang Y.Q."/>
            <person name="Li G.Y."/>
            <person name="Wu X.L."/>
        </authorList>
    </citation>
    <scope>NUCLEOTIDE SEQUENCE [LARGE SCALE GENOMIC DNA]</scope>
    <source>
        <strain evidence="3">DSM 45089 / DQS3-9A1</strain>
    </source>
</reference>
<dbReference type="InterPro" id="IPR045057">
    <property type="entry name" value="Gcn5-rel_NAT"/>
</dbReference>
<dbReference type="Proteomes" id="UP000009235">
    <property type="component" value="Chromosome"/>
</dbReference>
<sequence length="96" mass="10659">MTPTVEHDTTGQRFRVLVDGRGVGFADYQIVDHVRNFNHTVVSPAEQGQGFGCVVIKAALDDTRSNGLRVLPTCSFVRHFIAKNPEYGDLVVRDRS</sequence>
<dbReference type="HOGENOM" id="CLU_132888_0_1_11"/>
<dbReference type="InterPro" id="IPR031165">
    <property type="entry name" value="GNAT_YJDJ"/>
</dbReference>
<evidence type="ECO:0000313" key="2">
    <source>
        <dbReference type="EMBL" id="AEF39537.1"/>
    </source>
</evidence>
<dbReference type="InterPro" id="IPR016181">
    <property type="entry name" value="Acyl_CoA_acyltransferase"/>
</dbReference>
<dbReference type="PANTHER" id="PTHR31435:SF10">
    <property type="entry name" value="BSR4717 PROTEIN"/>
    <property type="match status" value="1"/>
</dbReference>
<feature type="domain" description="N-acetyltransferase" evidence="1">
    <location>
        <begin position="6"/>
        <end position="92"/>
    </location>
</feature>
<keyword evidence="3" id="KW-1185">Reference proteome</keyword>
<evidence type="ECO:0000259" key="1">
    <source>
        <dbReference type="PROSITE" id="PS51729"/>
    </source>
</evidence>
<dbReference type="Pfam" id="PF14542">
    <property type="entry name" value="Acetyltransf_CG"/>
    <property type="match status" value="1"/>
</dbReference>
<dbReference type="PROSITE" id="PS51729">
    <property type="entry name" value="GNAT_YJDJ"/>
    <property type="match status" value="1"/>
</dbReference>
<evidence type="ECO:0000313" key="3">
    <source>
        <dbReference type="Proteomes" id="UP000009235"/>
    </source>
</evidence>
<dbReference type="PANTHER" id="PTHR31435">
    <property type="entry name" value="PROTEIN NATD1"/>
    <property type="match status" value="1"/>
</dbReference>
<name>F6EQS6_HOYSD</name>
<dbReference type="Gene3D" id="3.40.630.30">
    <property type="match status" value="1"/>
</dbReference>
<protein>
    <recommendedName>
        <fullName evidence="1">N-acetyltransferase domain-containing protein</fullName>
    </recommendedName>
</protein>
<gene>
    <name evidence="2" type="ordered locus">AS9A_1085</name>
</gene>
<dbReference type="KEGG" id="asd:AS9A_1085"/>
<dbReference type="STRING" id="443218.AS9A_1085"/>
<proteinExistence type="predicted"/>